<keyword evidence="1" id="KW-1133">Transmembrane helix</keyword>
<evidence type="ECO:0000256" key="1">
    <source>
        <dbReference type="SAM" id="Phobius"/>
    </source>
</evidence>
<dbReference type="OrthoDB" id="249932at2759"/>
<protein>
    <submittedName>
        <fullName evidence="2">Uncharacterized protein</fullName>
    </submittedName>
</protein>
<reference evidence="2 3" key="1">
    <citation type="submission" date="2019-08" db="EMBL/GenBank/DDBJ databases">
        <title>The genome of the soybean aphid Biotype 1, its phylome, world population structure and adaptation to the North American continent.</title>
        <authorList>
            <person name="Giordano R."/>
            <person name="Donthu R.K."/>
            <person name="Hernandez A.G."/>
            <person name="Wright C.L."/>
            <person name="Zimin A.V."/>
        </authorList>
    </citation>
    <scope>NUCLEOTIDE SEQUENCE [LARGE SCALE GENOMIC DNA]</scope>
    <source>
        <tissue evidence="2">Whole aphids</tissue>
    </source>
</reference>
<name>A0A6G0TJB2_APHGL</name>
<feature type="non-terminal residue" evidence="2">
    <location>
        <position position="1"/>
    </location>
</feature>
<sequence length="341" mass="38515">IHCTGHLGIKIFKNLKYVNDKIKTEYNKSIESSYTESSSLSLRLSLLVLSFSVEFKGTPLACNFNVFMAIELSLASMCSVSYFTYFFSFDIETIKIMFMYYTFIHNKTIKPNTKRISITFELSSENKTFMHIGMIDCILVLHVKQICCSFSLGFCLQSFFIDVSLVIFTLSTGLILLVLIGSILMFSLRGSLSINGVISVIPKSVKNSCFIFNSSEFISSISNLVSSITYGISSSLFTLISSLYSLHLDIRLPPVNVVDEIVSSYQINSRLVHLAHCLFVHKENFNSSITKFINNFNTAKPIKQKLIFYPSLYLVFATKNSLGLRKHSTETKVTSWSRCAH</sequence>
<accession>A0A6G0TJB2</accession>
<dbReference type="Proteomes" id="UP000475862">
    <property type="component" value="Unassembled WGS sequence"/>
</dbReference>
<keyword evidence="1" id="KW-0812">Transmembrane</keyword>
<organism evidence="2 3">
    <name type="scientific">Aphis glycines</name>
    <name type="common">Soybean aphid</name>
    <dbReference type="NCBI Taxonomy" id="307491"/>
    <lineage>
        <taxon>Eukaryota</taxon>
        <taxon>Metazoa</taxon>
        <taxon>Ecdysozoa</taxon>
        <taxon>Arthropoda</taxon>
        <taxon>Hexapoda</taxon>
        <taxon>Insecta</taxon>
        <taxon>Pterygota</taxon>
        <taxon>Neoptera</taxon>
        <taxon>Paraneoptera</taxon>
        <taxon>Hemiptera</taxon>
        <taxon>Sternorrhyncha</taxon>
        <taxon>Aphidomorpha</taxon>
        <taxon>Aphidoidea</taxon>
        <taxon>Aphididae</taxon>
        <taxon>Aphidini</taxon>
        <taxon>Aphis</taxon>
        <taxon>Aphis</taxon>
    </lineage>
</organism>
<dbReference type="AlphaFoldDB" id="A0A6G0TJB2"/>
<evidence type="ECO:0000313" key="2">
    <source>
        <dbReference type="EMBL" id="KAE9533783.1"/>
    </source>
</evidence>
<feature type="transmembrane region" description="Helical" evidence="1">
    <location>
        <begin position="165"/>
        <end position="186"/>
    </location>
</feature>
<feature type="transmembrane region" description="Helical" evidence="1">
    <location>
        <begin position="137"/>
        <end position="159"/>
    </location>
</feature>
<evidence type="ECO:0000313" key="3">
    <source>
        <dbReference type="Proteomes" id="UP000475862"/>
    </source>
</evidence>
<gene>
    <name evidence="2" type="ORF">AGLY_008862</name>
</gene>
<proteinExistence type="predicted"/>
<comment type="caution">
    <text evidence="2">The sequence shown here is derived from an EMBL/GenBank/DDBJ whole genome shotgun (WGS) entry which is preliminary data.</text>
</comment>
<dbReference type="EMBL" id="VYZN01000031">
    <property type="protein sequence ID" value="KAE9533783.1"/>
    <property type="molecule type" value="Genomic_DNA"/>
</dbReference>
<feature type="transmembrane region" description="Helical" evidence="1">
    <location>
        <begin position="66"/>
        <end position="87"/>
    </location>
</feature>
<keyword evidence="3" id="KW-1185">Reference proteome</keyword>
<keyword evidence="1" id="KW-0472">Membrane</keyword>